<evidence type="ECO:0000313" key="5">
    <source>
        <dbReference type="EMBL" id="EAY13385.1"/>
    </source>
</evidence>
<dbReference type="VEuPathDB" id="TrichDB:TVAGG3_0304210"/>
<dbReference type="GO" id="GO:0070740">
    <property type="term" value="F:tubulin-glutamic acid ligase activity"/>
    <property type="evidence" value="ECO:0000318"/>
    <property type="project" value="GO_Central"/>
</dbReference>
<dbReference type="eggNOG" id="KOG2158">
    <property type="taxonomic scope" value="Eukaryota"/>
</dbReference>
<keyword evidence="3" id="KW-0067">ATP-binding</keyword>
<dbReference type="GO" id="GO:0000226">
    <property type="term" value="P:microtubule cytoskeleton organization"/>
    <property type="evidence" value="ECO:0000318"/>
    <property type="project" value="GO_Central"/>
</dbReference>
<dbReference type="PANTHER" id="PTHR12241:SF154">
    <property type="entry name" value="TUBULIN POLYGLUTAMYLASE TTLL11"/>
    <property type="match status" value="1"/>
</dbReference>
<organism evidence="5 6">
    <name type="scientific">Trichomonas vaginalis (strain ATCC PRA-98 / G3)</name>
    <dbReference type="NCBI Taxonomy" id="412133"/>
    <lineage>
        <taxon>Eukaryota</taxon>
        <taxon>Metamonada</taxon>
        <taxon>Parabasalia</taxon>
        <taxon>Trichomonadida</taxon>
        <taxon>Trichomonadidae</taxon>
        <taxon>Trichomonas</taxon>
    </lineage>
</organism>
<dbReference type="SMR" id="A2E1Q6"/>
<feature type="compositionally biased region" description="Polar residues" evidence="4">
    <location>
        <begin position="342"/>
        <end position="362"/>
    </location>
</feature>
<dbReference type="KEGG" id="tva:4771364"/>
<dbReference type="InterPro" id="IPR004344">
    <property type="entry name" value="TTL/TTLL_fam"/>
</dbReference>
<feature type="compositionally biased region" description="Basic residues" evidence="4">
    <location>
        <begin position="369"/>
        <end position="381"/>
    </location>
</feature>
<keyword evidence="2" id="KW-0547">Nucleotide-binding</keyword>
<dbReference type="PROSITE" id="PS51221">
    <property type="entry name" value="TTL"/>
    <property type="match status" value="1"/>
</dbReference>
<proteinExistence type="predicted"/>
<evidence type="ECO:0000256" key="4">
    <source>
        <dbReference type="SAM" id="MobiDB-lite"/>
    </source>
</evidence>
<dbReference type="Gene3D" id="3.30.470.20">
    <property type="entry name" value="ATP-grasp fold, B domain"/>
    <property type="match status" value="2"/>
</dbReference>
<feature type="region of interest" description="Disordered" evidence="4">
    <location>
        <begin position="527"/>
        <end position="576"/>
    </location>
</feature>
<dbReference type="GO" id="GO:0015631">
    <property type="term" value="F:tubulin binding"/>
    <property type="evidence" value="ECO:0000318"/>
    <property type="project" value="GO_Central"/>
</dbReference>
<dbReference type="EMBL" id="DS113286">
    <property type="protein sequence ID" value="EAY13385.1"/>
    <property type="molecule type" value="Genomic_DNA"/>
</dbReference>
<gene>
    <name evidence="5" type="ORF">TVAG_424160</name>
</gene>
<dbReference type="VEuPathDB" id="TrichDB:TVAG_424160"/>
<evidence type="ECO:0000256" key="1">
    <source>
        <dbReference type="ARBA" id="ARBA00022598"/>
    </source>
</evidence>
<dbReference type="GO" id="GO:0005524">
    <property type="term" value="F:ATP binding"/>
    <property type="evidence" value="ECO:0007669"/>
    <property type="project" value="UniProtKB-KW"/>
</dbReference>
<evidence type="ECO:0000256" key="3">
    <source>
        <dbReference type="ARBA" id="ARBA00022840"/>
    </source>
</evidence>
<dbReference type="GO" id="GO:0036064">
    <property type="term" value="C:ciliary basal body"/>
    <property type="evidence" value="ECO:0000318"/>
    <property type="project" value="GO_Central"/>
</dbReference>
<feature type="compositionally biased region" description="Basic and acidic residues" evidence="4">
    <location>
        <begin position="388"/>
        <end position="405"/>
    </location>
</feature>
<dbReference type="PANTHER" id="PTHR12241">
    <property type="entry name" value="TUBULIN POLYGLUTAMYLASE"/>
    <property type="match status" value="1"/>
</dbReference>
<feature type="compositionally biased region" description="Basic and acidic residues" evidence="4">
    <location>
        <begin position="295"/>
        <end position="328"/>
    </location>
</feature>
<sequence>MRRCAGVEIDAARAKYATSQGGIKEAGLVPADTNSYPPLVWIDGILSREESFDYLPYQRCSKVPGMDYMCYKSSLFTALNEMCKYYPHKFSVYPKTLMLPNEFLEFQREHMQICSRSTTPPTWVVKPRNSCCGAGITIIQSVHEASQVTEQSVIQQYVKPYLVNDRKFDFRFYVLIASMCPLRLFIYKEGIARFCSEPFQMPSRANREDNFIHLTNTAINVKNGDASPEDFTKKATDVLRSICQANPEGKNIWPRVKHCARAVIIGILPKLISLLPKQREQRLIPLYLQRARQDYRQRKREEMKGDENKKEDGRPSQCPVEEKEKEQIEESALPPLNKSRKLNNSPTSKPQPKQESHSQLPTLSEFSSRRRSLSQSPHRKPQPVPTEQKQEQPTKEVSEEEHPQETIHQSQDFLHPQPETTENKEPKKGRGLPPLKPVARYFHILGIDVILDSDLHPKILELNDRPSLSVTVDFEKDLKTGFIRDCFEHVTTTGESNGESDKSGWEQIYPILPGDIDDPATWDEIVRKATHPKPNGEIDAVPVQQPRQPLVGLGSTQPKKKKKGKKGKSGKKSKQK</sequence>
<accession>A2E1Q6</accession>
<dbReference type="Proteomes" id="UP000001542">
    <property type="component" value="Unassembled WGS sequence"/>
</dbReference>
<feature type="compositionally biased region" description="Basic residues" evidence="4">
    <location>
        <begin position="558"/>
        <end position="576"/>
    </location>
</feature>
<reference evidence="5" key="2">
    <citation type="journal article" date="2007" name="Science">
        <title>Draft genome sequence of the sexually transmitted pathogen Trichomonas vaginalis.</title>
        <authorList>
            <person name="Carlton J.M."/>
            <person name="Hirt R.P."/>
            <person name="Silva J.C."/>
            <person name="Delcher A.L."/>
            <person name="Schatz M."/>
            <person name="Zhao Q."/>
            <person name="Wortman J.R."/>
            <person name="Bidwell S.L."/>
            <person name="Alsmark U.C.M."/>
            <person name="Besteiro S."/>
            <person name="Sicheritz-Ponten T."/>
            <person name="Noel C.J."/>
            <person name="Dacks J.B."/>
            <person name="Foster P.G."/>
            <person name="Simillion C."/>
            <person name="Van de Peer Y."/>
            <person name="Miranda-Saavedra D."/>
            <person name="Barton G.J."/>
            <person name="Westrop G.D."/>
            <person name="Mueller S."/>
            <person name="Dessi D."/>
            <person name="Fiori P.L."/>
            <person name="Ren Q."/>
            <person name="Paulsen I."/>
            <person name="Zhang H."/>
            <person name="Bastida-Corcuera F.D."/>
            <person name="Simoes-Barbosa A."/>
            <person name="Brown M.T."/>
            <person name="Hayes R.D."/>
            <person name="Mukherjee M."/>
            <person name="Okumura C.Y."/>
            <person name="Schneider R."/>
            <person name="Smith A.J."/>
            <person name="Vanacova S."/>
            <person name="Villalvazo M."/>
            <person name="Haas B.J."/>
            <person name="Pertea M."/>
            <person name="Feldblyum T.V."/>
            <person name="Utterback T.R."/>
            <person name="Shu C.L."/>
            <person name="Osoegawa K."/>
            <person name="de Jong P.J."/>
            <person name="Hrdy I."/>
            <person name="Horvathova L."/>
            <person name="Zubacova Z."/>
            <person name="Dolezal P."/>
            <person name="Malik S.B."/>
            <person name="Logsdon J.M. Jr."/>
            <person name="Henze K."/>
            <person name="Gupta A."/>
            <person name="Wang C.C."/>
            <person name="Dunne R.L."/>
            <person name="Upcroft J.A."/>
            <person name="Upcroft P."/>
            <person name="White O."/>
            <person name="Salzberg S.L."/>
            <person name="Tang P."/>
            <person name="Chiu C.-H."/>
            <person name="Lee Y.-S."/>
            <person name="Embley T.M."/>
            <person name="Coombs G.H."/>
            <person name="Mottram J.C."/>
            <person name="Tachezy J."/>
            <person name="Fraser-Liggett C.M."/>
            <person name="Johnson P.J."/>
        </authorList>
    </citation>
    <scope>NUCLEOTIDE SEQUENCE [LARGE SCALE GENOMIC DNA]</scope>
    <source>
        <strain evidence="5">G3</strain>
    </source>
</reference>
<dbReference type="InParanoid" id="A2E1Q6"/>
<protein>
    <submittedName>
        <fullName evidence="5">Tubulin-tyrosine ligase family protein</fullName>
    </submittedName>
</protein>
<feature type="region of interest" description="Disordered" evidence="4">
    <location>
        <begin position="295"/>
        <end position="434"/>
    </location>
</feature>
<evidence type="ECO:0000313" key="6">
    <source>
        <dbReference type="Proteomes" id="UP000001542"/>
    </source>
</evidence>
<keyword evidence="6" id="KW-1185">Reference proteome</keyword>
<dbReference type="OrthoDB" id="10511188at2759"/>
<keyword evidence="1 5" id="KW-0436">Ligase</keyword>
<evidence type="ECO:0000256" key="2">
    <source>
        <dbReference type="ARBA" id="ARBA00022741"/>
    </source>
</evidence>
<dbReference type="AlphaFoldDB" id="A2E1Q6"/>
<name>A2E1Q6_TRIV3</name>
<reference evidence="5" key="1">
    <citation type="submission" date="2006-10" db="EMBL/GenBank/DDBJ databases">
        <authorList>
            <person name="Amadeo P."/>
            <person name="Zhao Q."/>
            <person name="Wortman J."/>
            <person name="Fraser-Liggett C."/>
            <person name="Carlton J."/>
        </authorList>
    </citation>
    <scope>NUCLEOTIDE SEQUENCE</scope>
    <source>
        <strain evidence="5">G3</strain>
    </source>
</reference>
<dbReference type="Pfam" id="PF03133">
    <property type="entry name" value="TTL"/>
    <property type="match status" value="2"/>
</dbReference>
<dbReference type="RefSeq" id="XP_001325608.1">
    <property type="nucleotide sequence ID" value="XM_001325573.1"/>
</dbReference>
<dbReference type="SUPFAM" id="SSF56059">
    <property type="entry name" value="Glutathione synthetase ATP-binding domain-like"/>
    <property type="match status" value="1"/>
</dbReference>